<keyword evidence="1" id="KW-0812">Transmembrane</keyword>
<keyword evidence="1" id="KW-1133">Transmembrane helix</keyword>
<gene>
    <name evidence="2" type="ORF">OC25_22950</name>
</gene>
<feature type="transmembrane region" description="Helical" evidence="1">
    <location>
        <begin position="49"/>
        <end position="67"/>
    </location>
</feature>
<dbReference type="EMBL" id="JSYN01000033">
    <property type="protein sequence ID" value="KIA91207.1"/>
    <property type="molecule type" value="Genomic_DNA"/>
</dbReference>
<evidence type="ECO:0000313" key="2">
    <source>
        <dbReference type="EMBL" id="KIA91207.1"/>
    </source>
</evidence>
<protein>
    <recommendedName>
        <fullName evidence="4">DUF3995 domain-containing protein</fullName>
    </recommendedName>
</protein>
<reference evidence="2 3" key="1">
    <citation type="submission" date="2014-10" db="EMBL/GenBank/DDBJ databases">
        <title>Pedobacter Kyungheensis.</title>
        <authorList>
            <person name="Anderson B.M."/>
            <person name="Newman J.D."/>
        </authorList>
    </citation>
    <scope>NUCLEOTIDE SEQUENCE [LARGE SCALE GENOMIC DNA]</scope>
    <source>
        <strain evidence="2 3">KACC 16221</strain>
    </source>
</reference>
<keyword evidence="3" id="KW-1185">Reference proteome</keyword>
<comment type="caution">
    <text evidence="2">The sequence shown here is derived from an EMBL/GenBank/DDBJ whole genome shotgun (WGS) entry which is preliminary data.</text>
</comment>
<proteinExistence type="predicted"/>
<dbReference type="Pfam" id="PF13160">
    <property type="entry name" value="DUF3995"/>
    <property type="match status" value="1"/>
</dbReference>
<evidence type="ECO:0008006" key="4">
    <source>
        <dbReference type="Google" id="ProtNLM"/>
    </source>
</evidence>
<name>A0A0C1FDS5_9SPHI</name>
<accession>A0A0C1FDS5</accession>
<feature type="transmembrane region" description="Helical" evidence="1">
    <location>
        <begin position="6"/>
        <end position="24"/>
    </location>
</feature>
<sequence>MNSIIYLNTTIFLFLAGVHFYWMAGGKWGIDAALPTTAEHQRIFNPGKAETFVVALGLLAFAAITFAHNFHFEIDVPHYLRYGIAVIFLTRTVGDFRYVGIFRKINHTVFARYDQKYYVPLCAYLALSELFLAAY</sequence>
<feature type="transmembrane region" description="Helical" evidence="1">
    <location>
        <begin position="79"/>
        <end position="96"/>
    </location>
</feature>
<keyword evidence="1" id="KW-0472">Membrane</keyword>
<dbReference type="InterPro" id="IPR025058">
    <property type="entry name" value="DUF3995"/>
</dbReference>
<evidence type="ECO:0000313" key="3">
    <source>
        <dbReference type="Proteomes" id="UP000031246"/>
    </source>
</evidence>
<evidence type="ECO:0000256" key="1">
    <source>
        <dbReference type="SAM" id="Phobius"/>
    </source>
</evidence>
<dbReference type="Proteomes" id="UP000031246">
    <property type="component" value="Unassembled WGS sequence"/>
</dbReference>
<dbReference type="RefSeq" id="WP_039481315.1">
    <property type="nucleotide sequence ID" value="NZ_JSYN01000033.1"/>
</dbReference>
<organism evidence="2 3">
    <name type="scientific">Pedobacter kyungheensis</name>
    <dbReference type="NCBI Taxonomy" id="1069985"/>
    <lineage>
        <taxon>Bacteria</taxon>
        <taxon>Pseudomonadati</taxon>
        <taxon>Bacteroidota</taxon>
        <taxon>Sphingobacteriia</taxon>
        <taxon>Sphingobacteriales</taxon>
        <taxon>Sphingobacteriaceae</taxon>
        <taxon>Pedobacter</taxon>
    </lineage>
</organism>
<dbReference type="AlphaFoldDB" id="A0A0C1FDS5"/>
<dbReference type="OrthoDB" id="8590912at2"/>